<feature type="chain" id="PRO_5007402521" description="Urease accessory protein UreJ" evidence="2">
    <location>
        <begin position="33"/>
        <end position="218"/>
    </location>
</feature>
<dbReference type="EMBL" id="LATL02000062">
    <property type="protein sequence ID" value="KMW70765.1"/>
    <property type="molecule type" value="Genomic_DNA"/>
</dbReference>
<dbReference type="Pfam" id="PF04955">
    <property type="entry name" value="HupE_UreJ"/>
    <property type="match status" value="1"/>
</dbReference>
<accession>A0A0F5YGW0</accession>
<evidence type="ECO:0000256" key="2">
    <source>
        <dbReference type="SAM" id="SignalP"/>
    </source>
</evidence>
<comment type="caution">
    <text evidence="3">The sequence shown here is derived from an EMBL/GenBank/DDBJ whole genome shotgun (WGS) entry which is preliminary data.</text>
</comment>
<keyword evidence="1" id="KW-0812">Transmembrane</keyword>
<gene>
    <name evidence="3" type="ORF">WN50_10685</name>
    <name evidence="4" type="ORF">WN50_32840</name>
</gene>
<dbReference type="PIRSF" id="PIRSF016919">
    <property type="entry name" value="HupE_UreJ"/>
    <property type="match status" value="1"/>
</dbReference>
<evidence type="ECO:0000313" key="3">
    <source>
        <dbReference type="EMBL" id="KKD38106.1"/>
    </source>
</evidence>
<dbReference type="PATRIC" id="fig|1637645.4.peg.1171"/>
<feature type="transmembrane region" description="Helical" evidence="1">
    <location>
        <begin position="199"/>
        <end position="217"/>
    </location>
</feature>
<dbReference type="Proteomes" id="UP000033607">
    <property type="component" value="Unassembled WGS sequence"/>
</dbReference>
<protein>
    <recommendedName>
        <fullName evidence="6">Urease accessory protein UreJ</fullName>
    </recommendedName>
</protein>
<feature type="signal peptide" evidence="2">
    <location>
        <begin position="1"/>
        <end position="32"/>
    </location>
</feature>
<feature type="transmembrane region" description="Helical" evidence="1">
    <location>
        <begin position="81"/>
        <end position="100"/>
    </location>
</feature>
<dbReference type="AlphaFoldDB" id="A0A0F5YGW0"/>
<organism evidence="3 5">
    <name type="scientific">Limnoraphis robusta CS-951</name>
    <dbReference type="NCBI Taxonomy" id="1637645"/>
    <lineage>
        <taxon>Bacteria</taxon>
        <taxon>Bacillati</taxon>
        <taxon>Cyanobacteriota</taxon>
        <taxon>Cyanophyceae</taxon>
        <taxon>Oscillatoriophycideae</taxon>
        <taxon>Oscillatoriales</taxon>
        <taxon>Sirenicapillariaceae</taxon>
        <taxon>Limnoraphis</taxon>
    </lineage>
</organism>
<evidence type="ECO:0000313" key="5">
    <source>
        <dbReference type="Proteomes" id="UP000033607"/>
    </source>
</evidence>
<sequence>MSKLRNFQLNSSIAVGLLLSLSLMIIASPASAHHPFGGETPSNWLEGFLSGLAHPVIGLDHFTFVVAIGLFAALKGSTAGFFIPFSFILATLSGTGLHLLNVNLPVPEVVISASVLAFGILLTQKNSPNLVGLISLSILAGIFHGYAYGEAIVGAQMTPLIAYLSGFALVQLIVSLIAYQIGRFTLKTIPDQPNLNLRFAGFTICGVGAAFLATTLLG</sequence>
<evidence type="ECO:0000313" key="4">
    <source>
        <dbReference type="EMBL" id="KMW70765.1"/>
    </source>
</evidence>
<keyword evidence="1" id="KW-0472">Membrane</keyword>
<feature type="transmembrane region" description="Helical" evidence="1">
    <location>
        <begin position="56"/>
        <end position="74"/>
    </location>
</feature>
<proteinExistence type="predicted"/>
<dbReference type="RefSeq" id="WP_046278523.1">
    <property type="nucleotide sequence ID" value="NZ_LATL02000062.1"/>
</dbReference>
<name>A0A0F5YGW0_9CYAN</name>
<dbReference type="OrthoDB" id="9808192at2"/>
<feature type="transmembrane region" description="Helical" evidence="1">
    <location>
        <begin position="106"/>
        <end position="123"/>
    </location>
</feature>
<keyword evidence="2" id="KW-0732">Signal</keyword>
<evidence type="ECO:0008006" key="6">
    <source>
        <dbReference type="Google" id="ProtNLM"/>
    </source>
</evidence>
<reference evidence="3 5" key="1">
    <citation type="submission" date="2015-06" db="EMBL/GenBank/DDBJ databases">
        <title>Draft genome assembly of filamentous brackish cyanobacterium Limnoraphis robusta strain CS-951.</title>
        <authorList>
            <person name="Willis A."/>
            <person name="Parks M."/>
            <person name="Burford M.A."/>
        </authorList>
    </citation>
    <scope>NUCLEOTIDE SEQUENCE [LARGE SCALE GENOMIC DNA]</scope>
    <source>
        <strain evidence="3 5">CS-951</strain>
    </source>
</reference>
<evidence type="ECO:0000256" key="1">
    <source>
        <dbReference type="SAM" id="Phobius"/>
    </source>
</evidence>
<keyword evidence="1" id="KW-1133">Transmembrane helix</keyword>
<feature type="transmembrane region" description="Helical" evidence="1">
    <location>
        <begin position="160"/>
        <end position="179"/>
    </location>
</feature>
<dbReference type="InterPro" id="IPR007038">
    <property type="entry name" value="HupE_UreJ"/>
</dbReference>
<feature type="transmembrane region" description="Helical" evidence="1">
    <location>
        <begin position="130"/>
        <end position="148"/>
    </location>
</feature>
<dbReference type="EMBL" id="LATL02000073">
    <property type="protein sequence ID" value="KKD38106.1"/>
    <property type="molecule type" value="Genomic_DNA"/>
</dbReference>